<keyword evidence="1" id="KW-0812">Transmembrane</keyword>
<dbReference type="EMBL" id="MHKN01000032">
    <property type="protein sequence ID" value="OGY91805.1"/>
    <property type="molecule type" value="Genomic_DNA"/>
</dbReference>
<dbReference type="InterPro" id="IPR054331">
    <property type="entry name" value="LiaF_TM"/>
</dbReference>
<organism evidence="3 4">
    <name type="scientific">Candidatus Komeilibacteria bacterium RIFCSPLOWO2_01_FULL_53_11</name>
    <dbReference type="NCBI Taxonomy" id="1798552"/>
    <lineage>
        <taxon>Bacteria</taxon>
        <taxon>Candidatus Komeiliibacteriota</taxon>
    </lineage>
</organism>
<feature type="domain" description="LiaF transmembrane" evidence="2">
    <location>
        <begin position="4"/>
        <end position="50"/>
    </location>
</feature>
<accession>A0A1G2BRK7</accession>
<evidence type="ECO:0000256" key="1">
    <source>
        <dbReference type="SAM" id="Phobius"/>
    </source>
</evidence>
<keyword evidence="1" id="KW-0472">Membrane</keyword>
<protein>
    <recommendedName>
        <fullName evidence="2">LiaF transmembrane domain-containing protein</fullName>
    </recommendedName>
</protein>
<keyword evidence="1" id="KW-1133">Transmembrane helix</keyword>
<reference evidence="3 4" key="1">
    <citation type="journal article" date="2016" name="Nat. Commun.">
        <title>Thousands of microbial genomes shed light on interconnected biogeochemical processes in an aquifer system.</title>
        <authorList>
            <person name="Anantharaman K."/>
            <person name="Brown C.T."/>
            <person name="Hug L.A."/>
            <person name="Sharon I."/>
            <person name="Castelle C.J."/>
            <person name="Probst A.J."/>
            <person name="Thomas B.C."/>
            <person name="Singh A."/>
            <person name="Wilkins M.J."/>
            <person name="Karaoz U."/>
            <person name="Brodie E.L."/>
            <person name="Williams K.H."/>
            <person name="Hubbard S.S."/>
            <person name="Banfield J.F."/>
        </authorList>
    </citation>
    <scope>NUCLEOTIDE SEQUENCE [LARGE SCALE GENOMIC DNA]</scope>
</reference>
<comment type="caution">
    <text evidence="3">The sequence shown here is derived from an EMBL/GenBank/DDBJ whole genome shotgun (WGS) entry which is preliminary data.</text>
</comment>
<proteinExistence type="predicted"/>
<sequence length="73" mass="8377">MAAGMVITIVGFLLLLDKMGIVSGAVWTFFWPLLIIYIGLWMMYSKANRNHFFCDCLPHEKHDAQSAKRRSSK</sequence>
<evidence type="ECO:0000313" key="3">
    <source>
        <dbReference type="EMBL" id="OGY91805.1"/>
    </source>
</evidence>
<dbReference type="Proteomes" id="UP000177349">
    <property type="component" value="Unassembled WGS sequence"/>
</dbReference>
<dbReference type="AlphaFoldDB" id="A0A1G2BRK7"/>
<name>A0A1G2BRK7_9BACT</name>
<feature type="transmembrane region" description="Helical" evidence="1">
    <location>
        <begin position="20"/>
        <end position="43"/>
    </location>
</feature>
<evidence type="ECO:0000259" key="2">
    <source>
        <dbReference type="Pfam" id="PF22570"/>
    </source>
</evidence>
<gene>
    <name evidence="3" type="ORF">A3B31_03530</name>
</gene>
<dbReference type="Pfam" id="PF22570">
    <property type="entry name" value="LiaF-TM"/>
    <property type="match status" value="1"/>
</dbReference>
<evidence type="ECO:0000313" key="4">
    <source>
        <dbReference type="Proteomes" id="UP000177349"/>
    </source>
</evidence>